<evidence type="ECO:0000313" key="1">
    <source>
        <dbReference type="EMBL" id="KAJ8128387.1"/>
    </source>
</evidence>
<organism evidence="1 2">
    <name type="scientific">Lasiodiplodia mahajangana</name>
    <dbReference type="NCBI Taxonomy" id="1108764"/>
    <lineage>
        <taxon>Eukaryota</taxon>
        <taxon>Fungi</taxon>
        <taxon>Dikarya</taxon>
        <taxon>Ascomycota</taxon>
        <taxon>Pezizomycotina</taxon>
        <taxon>Dothideomycetes</taxon>
        <taxon>Dothideomycetes incertae sedis</taxon>
        <taxon>Botryosphaeriales</taxon>
        <taxon>Botryosphaeriaceae</taxon>
        <taxon>Lasiodiplodia</taxon>
    </lineage>
</organism>
<dbReference type="EMBL" id="JAPUUL010001085">
    <property type="protein sequence ID" value="KAJ8128387.1"/>
    <property type="molecule type" value="Genomic_DNA"/>
</dbReference>
<comment type="caution">
    <text evidence="1">The sequence shown here is derived from an EMBL/GenBank/DDBJ whole genome shotgun (WGS) entry which is preliminary data.</text>
</comment>
<sequence>MDDTAQDPDYSLPQEYPDGTFDLFPGVNFNDTVDADFEARLEEDFPIEEDPNPPSPAAPSPYALEPSNEQPSFDLDSLPDFSSDANLQHPQFIDPTLVFNNGQPSYPPLNNNATDDLNIDWSALIPPSSINNMIMNDPIFTSHPLPTQIYPQNTPMDAQFNGQQVVQQPMFVPQQPMGMPFVNGQQIVQQQPMNQGYQGYQVGWQPQQLPIQHPMAQAIPQPVAPQIPEPTTQFMTQSVQQPGIRRKSSGGVELINDSDLPMPLDRKRYSRQPPSPGT</sequence>
<accession>A0ACC2JLZ2</accession>
<keyword evidence="2" id="KW-1185">Reference proteome</keyword>
<reference evidence="1" key="1">
    <citation type="submission" date="2022-12" db="EMBL/GenBank/DDBJ databases">
        <title>Genome Sequence of Lasiodiplodia mahajangana.</title>
        <authorList>
            <person name="Buettner E."/>
        </authorList>
    </citation>
    <scope>NUCLEOTIDE SEQUENCE</scope>
    <source>
        <strain evidence="1">VT137</strain>
    </source>
</reference>
<gene>
    <name evidence="1" type="ORF">O1611_g5246</name>
</gene>
<proteinExistence type="predicted"/>
<protein>
    <submittedName>
        <fullName evidence="1">Uncharacterized protein</fullName>
    </submittedName>
</protein>
<dbReference type="Proteomes" id="UP001153332">
    <property type="component" value="Unassembled WGS sequence"/>
</dbReference>
<name>A0ACC2JLZ2_9PEZI</name>
<evidence type="ECO:0000313" key="2">
    <source>
        <dbReference type="Proteomes" id="UP001153332"/>
    </source>
</evidence>